<dbReference type="AlphaFoldDB" id="A0A166X9L0"/>
<sequence length="90" mass="10266">MSWEDRSERACGIITMSLSPGQKTHSSAAKDDQIEIWKALKTVHAAQEPGNHYNTYDDLFSIKKQEEESLSALIMCTEQAVNLMNWDMFI</sequence>
<proteinExistence type="predicted"/>
<dbReference type="Proteomes" id="UP000076532">
    <property type="component" value="Unassembled WGS sequence"/>
</dbReference>
<accession>A0A166X9L0</accession>
<dbReference type="STRING" id="436010.A0A166X9L0"/>
<keyword evidence="2" id="KW-1185">Reference proteome</keyword>
<protein>
    <submittedName>
        <fullName evidence="1">Uncharacterized protein</fullName>
    </submittedName>
</protein>
<name>A0A166X9L0_9AGAM</name>
<evidence type="ECO:0000313" key="2">
    <source>
        <dbReference type="Proteomes" id="UP000076532"/>
    </source>
</evidence>
<organism evidence="1 2">
    <name type="scientific">Athelia psychrophila</name>
    <dbReference type="NCBI Taxonomy" id="1759441"/>
    <lineage>
        <taxon>Eukaryota</taxon>
        <taxon>Fungi</taxon>
        <taxon>Dikarya</taxon>
        <taxon>Basidiomycota</taxon>
        <taxon>Agaricomycotina</taxon>
        <taxon>Agaricomycetes</taxon>
        <taxon>Agaricomycetidae</taxon>
        <taxon>Atheliales</taxon>
        <taxon>Atheliaceae</taxon>
        <taxon>Athelia</taxon>
    </lineage>
</organism>
<gene>
    <name evidence="1" type="ORF">FIBSPDRAFT_718939</name>
</gene>
<dbReference type="OrthoDB" id="3257543at2759"/>
<reference evidence="1 2" key="1">
    <citation type="journal article" date="2016" name="Mol. Biol. Evol.">
        <title>Comparative Genomics of Early-Diverging Mushroom-Forming Fungi Provides Insights into the Origins of Lignocellulose Decay Capabilities.</title>
        <authorList>
            <person name="Nagy L.G."/>
            <person name="Riley R."/>
            <person name="Tritt A."/>
            <person name="Adam C."/>
            <person name="Daum C."/>
            <person name="Floudas D."/>
            <person name="Sun H."/>
            <person name="Yadav J.S."/>
            <person name="Pangilinan J."/>
            <person name="Larsson K.H."/>
            <person name="Matsuura K."/>
            <person name="Barry K."/>
            <person name="Labutti K."/>
            <person name="Kuo R."/>
            <person name="Ohm R.A."/>
            <person name="Bhattacharya S.S."/>
            <person name="Shirouzu T."/>
            <person name="Yoshinaga Y."/>
            <person name="Martin F.M."/>
            <person name="Grigoriev I.V."/>
            <person name="Hibbett D.S."/>
        </authorList>
    </citation>
    <scope>NUCLEOTIDE SEQUENCE [LARGE SCALE GENOMIC DNA]</scope>
    <source>
        <strain evidence="1 2">CBS 109695</strain>
    </source>
</reference>
<dbReference type="EMBL" id="KV417480">
    <property type="protein sequence ID" value="KZP34560.1"/>
    <property type="molecule type" value="Genomic_DNA"/>
</dbReference>
<dbReference type="Pfam" id="PF14223">
    <property type="entry name" value="Retrotran_gag_2"/>
    <property type="match status" value="1"/>
</dbReference>
<evidence type="ECO:0000313" key="1">
    <source>
        <dbReference type="EMBL" id="KZP34560.1"/>
    </source>
</evidence>